<dbReference type="Proteomes" id="UP000199391">
    <property type="component" value="Unassembled WGS sequence"/>
</dbReference>
<evidence type="ECO:0000313" key="3">
    <source>
        <dbReference type="Proteomes" id="UP000199391"/>
    </source>
</evidence>
<keyword evidence="1" id="KW-0812">Transmembrane</keyword>
<organism evidence="2 3">
    <name type="scientific">Pseudoduganella namucuonensis</name>
    <dbReference type="NCBI Taxonomy" id="1035707"/>
    <lineage>
        <taxon>Bacteria</taxon>
        <taxon>Pseudomonadati</taxon>
        <taxon>Pseudomonadota</taxon>
        <taxon>Betaproteobacteria</taxon>
        <taxon>Burkholderiales</taxon>
        <taxon>Oxalobacteraceae</taxon>
        <taxon>Telluria group</taxon>
        <taxon>Pseudoduganella</taxon>
    </lineage>
</organism>
<evidence type="ECO:0000256" key="1">
    <source>
        <dbReference type="SAM" id="Phobius"/>
    </source>
</evidence>
<sequence>MDQHKLRTLVFEKTGVKVDIDDPIFALVALNEAVLAEAVERHIALLDAASRELTEQVRTAGGLAAAPHAGGHPPGYVPTPAAPVKAIPTRAALFSPRELRLLAAAAGVALLTALLVTGLHAAFSKPAALTPAQAAAIAEGEKLAKAVETLDPKARAQLRAELQK</sequence>
<evidence type="ECO:0000313" key="2">
    <source>
        <dbReference type="EMBL" id="SFU98146.1"/>
    </source>
</evidence>
<dbReference type="EMBL" id="FPBO01000017">
    <property type="protein sequence ID" value="SFU98146.1"/>
    <property type="molecule type" value="Genomic_DNA"/>
</dbReference>
<proteinExistence type="predicted"/>
<keyword evidence="1" id="KW-0472">Membrane</keyword>
<reference evidence="3" key="1">
    <citation type="submission" date="2016-10" db="EMBL/GenBank/DDBJ databases">
        <authorList>
            <person name="Varghese N."/>
            <person name="Submissions S."/>
        </authorList>
    </citation>
    <scope>NUCLEOTIDE SEQUENCE [LARGE SCALE GENOMIC DNA]</scope>
    <source>
        <strain evidence="3">CGMCC 1.11014</strain>
    </source>
</reference>
<accession>A0A1I7KL60</accession>
<dbReference type="RefSeq" id="WP_093557049.1">
    <property type="nucleotide sequence ID" value="NZ_FPBO01000017.1"/>
</dbReference>
<feature type="transmembrane region" description="Helical" evidence="1">
    <location>
        <begin position="101"/>
        <end position="123"/>
    </location>
</feature>
<protein>
    <submittedName>
        <fullName evidence="2">Uncharacterized protein</fullName>
    </submittedName>
</protein>
<dbReference type="STRING" id="1035707.SAMN05216552_1017123"/>
<keyword evidence="1" id="KW-1133">Transmembrane helix</keyword>
<keyword evidence="3" id="KW-1185">Reference proteome</keyword>
<dbReference type="AlphaFoldDB" id="A0A1I7KL60"/>
<gene>
    <name evidence="2" type="ORF">SAMN05216552_1017123</name>
</gene>
<name>A0A1I7KL60_9BURK</name>